<evidence type="ECO:0000256" key="3">
    <source>
        <dbReference type="ARBA" id="ARBA00022833"/>
    </source>
</evidence>
<dbReference type="GO" id="GO:0008270">
    <property type="term" value="F:zinc ion binding"/>
    <property type="evidence" value="ECO:0007669"/>
    <property type="project" value="UniProtKB-KW"/>
</dbReference>
<dbReference type="eggNOG" id="KOG2061">
    <property type="taxonomic scope" value="Eukaryota"/>
</dbReference>
<dbReference type="Gene3D" id="6.10.140.2220">
    <property type="match status" value="1"/>
</dbReference>
<keyword evidence="3" id="KW-0862">Zinc</keyword>
<reference evidence="6 7" key="1">
    <citation type="journal article" date="2007" name="Nature">
        <title>Evolution of genes and genomes on the Drosophila phylogeny.</title>
        <authorList>
            <consortium name="Drosophila 12 Genomes Consortium"/>
            <person name="Clark A.G."/>
            <person name="Eisen M.B."/>
            <person name="Smith D.R."/>
            <person name="Bergman C.M."/>
            <person name="Oliver B."/>
            <person name="Markow T.A."/>
            <person name="Kaufman T.C."/>
            <person name="Kellis M."/>
            <person name="Gelbart W."/>
            <person name="Iyer V.N."/>
            <person name="Pollard D.A."/>
            <person name="Sackton T.B."/>
            <person name="Larracuente A.M."/>
            <person name="Singh N.D."/>
            <person name="Abad J.P."/>
            <person name="Abt D.N."/>
            <person name="Adryan B."/>
            <person name="Aguade M."/>
            <person name="Akashi H."/>
            <person name="Anderson W.W."/>
            <person name="Aquadro C.F."/>
            <person name="Ardell D.H."/>
            <person name="Arguello R."/>
            <person name="Artieri C.G."/>
            <person name="Barbash D.A."/>
            <person name="Barker D."/>
            <person name="Barsanti P."/>
            <person name="Batterham P."/>
            <person name="Batzoglou S."/>
            <person name="Begun D."/>
            <person name="Bhutkar A."/>
            <person name="Blanco E."/>
            <person name="Bosak S.A."/>
            <person name="Bradley R.K."/>
            <person name="Brand A.D."/>
            <person name="Brent M.R."/>
            <person name="Brooks A.N."/>
            <person name="Brown R.H."/>
            <person name="Butlin R.K."/>
            <person name="Caggese C."/>
            <person name="Calvi B.R."/>
            <person name="Bernardo de Carvalho A."/>
            <person name="Caspi A."/>
            <person name="Castrezana S."/>
            <person name="Celniker S.E."/>
            <person name="Chang J.L."/>
            <person name="Chapple C."/>
            <person name="Chatterji S."/>
            <person name="Chinwalla A."/>
            <person name="Civetta A."/>
            <person name="Clifton S.W."/>
            <person name="Comeron J.M."/>
            <person name="Costello J.C."/>
            <person name="Coyne J.A."/>
            <person name="Daub J."/>
            <person name="David R.G."/>
            <person name="Delcher A.L."/>
            <person name="Delehaunty K."/>
            <person name="Do C.B."/>
            <person name="Ebling H."/>
            <person name="Edwards K."/>
            <person name="Eickbush T."/>
            <person name="Evans J.D."/>
            <person name="Filipski A."/>
            <person name="Findeiss S."/>
            <person name="Freyhult E."/>
            <person name="Fulton L."/>
            <person name="Fulton R."/>
            <person name="Garcia A.C."/>
            <person name="Gardiner A."/>
            <person name="Garfield D.A."/>
            <person name="Garvin B.E."/>
            <person name="Gibson G."/>
            <person name="Gilbert D."/>
            <person name="Gnerre S."/>
            <person name="Godfrey J."/>
            <person name="Good R."/>
            <person name="Gotea V."/>
            <person name="Gravely B."/>
            <person name="Greenberg A.J."/>
            <person name="Griffiths-Jones S."/>
            <person name="Gross S."/>
            <person name="Guigo R."/>
            <person name="Gustafson E.A."/>
            <person name="Haerty W."/>
            <person name="Hahn M.W."/>
            <person name="Halligan D.L."/>
            <person name="Halpern A.L."/>
            <person name="Halter G.M."/>
            <person name="Han M.V."/>
            <person name="Heger A."/>
            <person name="Hillier L."/>
            <person name="Hinrichs A.S."/>
            <person name="Holmes I."/>
            <person name="Hoskins R.A."/>
            <person name="Hubisz M.J."/>
            <person name="Hultmark D."/>
            <person name="Huntley M.A."/>
            <person name="Jaffe D.B."/>
            <person name="Jagadeeshan S."/>
            <person name="Jeck W.R."/>
            <person name="Johnson J."/>
            <person name="Jones C.D."/>
            <person name="Jordan W.C."/>
            <person name="Karpen G.H."/>
            <person name="Kataoka E."/>
            <person name="Keightley P.D."/>
            <person name="Kheradpour P."/>
            <person name="Kirkness E.F."/>
            <person name="Koerich L.B."/>
            <person name="Kristiansen K."/>
            <person name="Kudrna D."/>
            <person name="Kulathinal R.J."/>
            <person name="Kumar S."/>
            <person name="Kwok R."/>
            <person name="Lander E."/>
            <person name="Langley C.H."/>
            <person name="Lapoint R."/>
            <person name="Lazzaro B.P."/>
            <person name="Lee S.J."/>
            <person name="Levesque L."/>
            <person name="Li R."/>
            <person name="Lin C.F."/>
            <person name="Lin M.F."/>
            <person name="Lindblad-Toh K."/>
            <person name="Llopart A."/>
            <person name="Long M."/>
            <person name="Low L."/>
            <person name="Lozovsky E."/>
            <person name="Lu J."/>
            <person name="Luo M."/>
            <person name="Machado C.A."/>
            <person name="Makalowski W."/>
            <person name="Marzo M."/>
            <person name="Matsuda M."/>
            <person name="Matzkin L."/>
            <person name="McAllister B."/>
            <person name="McBride C.S."/>
            <person name="McKernan B."/>
            <person name="McKernan K."/>
            <person name="Mendez-Lago M."/>
            <person name="Minx P."/>
            <person name="Mollenhauer M.U."/>
            <person name="Montooth K."/>
            <person name="Mount S.M."/>
            <person name="Mu X."/>
            <person name="Myers E."/>
            <person name="Negre B."/>
            <person name="Newfeld S."/>
            <person name="Nielsen R."/>
            <person name="Noor M.A."/>
            <person name="O'Grady P."/>
            <person name="Pachter L."/>
            <person name="Papaceit M."/>
            <person name="Parisi M.J."/>
            <person name="Parisi M."/>
            <person name="Parts L."/>
            <person name="Pedersen J.S."/>
            <person name="Pesole G."/>
            <person name="Phillippy A.M."/>
            <person name="Ponting C.P."/>
            <person name="Pop M."/>
            <person name="Porcelli D."/>
            <person name="Powell J.R."/>
            <person name="Prohaska S."/>
            <person name="Pruitt K."/>
            <person name="Puig M."/>
            <person name="Quesneville H."/>
            <person name="Ram K.R."/>
            <person name="Rand D."/>
            <person name="Rasmussen M.D."/>
            <person name="Reed L.K."/>
            <person name="Reenan R."/>
            <person name="Reily A."/>
            <person name="Remington K.A."/>
            <person name="Rieger T.T."/>
            <person name="Ritchie M.G."/>
            <person name="Robin C."/>
            <person name="Rogers Y.H."/>
            <person name="Rohde C."/>
            <person name="Rozas J."/>
            <person name="Rubenfield M.J."/>
            <person name="Ruiz A."/>
            <person name="Russo S."/>
            <person name="Salzberg S.L."/>
            <person name="Sanchez-Gracia A."/>
            <person name="Saranga D.J."/>
            <person name="Sato H."/>
            <person name="Schaeffer S.W."/>
            <person name="Schatz M.C."/>
            <person name="Schlenke T."/>
            <person name="Schwartz R."/>
            <person name="Segarra C."/>
            <person name="Singh R.S."/>
            <person name="Sirot L."/>
            <person name="Sirota M."/>
            <person name="Sisneros N.B."/>
            <person name="Smith C.D."/>
            <person name="Smith T.F."/>
            <person name="Spieth J."/>
            <person name="Stage D.E."/>
            <person name="Stark A."/>
            <person name="Stephan W."/>
            <person name="Strausberg R.L."/>
            <person name="Strempel S."/>
            <person name="Sturgill D."/>
            <person name="Sutton G."/>
            <person name="Sutton G.G."/>
            <person name="Tao W."/>
            <person name="Teichmann S."/>
            <person name="Tobari Y.N."/>
            <person name="Tomimura Y."/>
            <person name="Tsolas J.M."/>
            <person name="Valente V.L."/>
            <person name="Venter E."/>
            <person name="Venter J.C."/>
            <person name="Vicario S."/>
            <person name="Vieira F.G."/>
            <person name="Vilella A.J."/>
            <person name="Villasante A."/>
            <person name="Walenz B."/>
            <person name="Wang J."/>
            <person name="Wasserman M."/>
            <person name="Watts T."/>
            <person name="Wilson D."/>
            <person name="Wilson R.K."/>
            <person name="Wing R.A."/>
            <person name="Wolfner M.F."/>
            <person name="Wong A."/>
            <person name="Wong G.K."/>
            <person name="Wu C.I."/>
            <person name="Wu G."/>
            <person name="Yamamoto D."/>
            <person name="Yang H.P."/>
            <person name="Yang S.P."/>
            <person name="Yorke J.A."/>
            <person name="Yoshida K."/>
            <person name="Zdobnov E."/>
            <person name="Zhang P."/>
            <person name="Zhang Y."/>
            <person name="Zimin A.V."/>
            <person name="Baldwin J."/>
            <person name="Abdouelleil A."/>
            <person name="Abdulkadir J."/>
            <person name="Abebe A."/>
            <person name="Abera B."/>
            <person name="Abreu J."/>
            <person name="Acer S.C."/>
            <person name="Aftuck L."/>
            <person name="Alexander A."/>
            <person name="An P."/>
            <person name="Anderson E."/>
            <person name="Anderson S."/>
            <person name="Arachi H."/>
            <person name="Azer M."/>
            <person name="Bachantsang P."/>
            <person name="Barry A."/>
            <person name="Bayul T."/>
            <person name="Berlin A."/>
            <person name="Bessette D."/>
            <person name="Bloom T."/>
            <person name="Blye J."/>
            <person name="Boguslavskiy L."/>
            <person name="Bonnet C."/>
            <person name="Boukhgalter B."/>
            <person name="Bourzgui I."/>
            <person name="Brown A."/>
            <person name="Cahill P."/>
            <person name="Channer S."/>
            <person name="Cheshatsang Y."/>
            <person name="Chuda L."/>
            <person name="Citroen M."/>
            <person name="Collymore A."/>
            <person name="Cooke P."/>
            <person name="Costello M."/>
            <person name="D'Aco K."/>
            <person name="Daza R."/>
            <person name="De Haan G."/>
            <person name="DeGray S."/>
            <person name="DeMaso C."/>
            <person name="Dhargay N."/>
            <person name="Dooley K."/>
            <person name="Dooley E."/>
            <person name="Doricent M."/>
            <person name="Dorje P."/>
            <person name="Dorjee K."/>
            <person name="Dupes A."/>
            <person name="Elong R."/>
            <person name="Falk J."/>
            <person name="Farina A."/>
            <person name="Faro S."/>
            <person name="Ferguson D."/>
            <person name="Fisher S."/>
            <person name="Foley C.D."/>
            <person name="Franke A."/>
            <person name="Friedrich D."/>
            <person name="Gadbois L."/>
            <person name="Gearin G."/>
            <person name="Gearin C.R."/>
            <person name="Giannoukos G."/>
            <person name="Goode T."/>
            <person name="Graham J."/>
            <person name="Grandbois E."/>
            <person name="Grewal S."/>
            <person name="Gyaltsen K."/>
            <person name="Hafez N."/>
            <person name="Hagos B."/>
            <person name="Hall J."/>
            <person name="Henson C."/>
            <person name="Hollinger A."/>
            <person name="Honan T."/>
            <person name="Huard M.D."/>
            <person name="Hughes L."/>
            <person name="Hurhula B."/>
            <person name="Husby M.E."/>
            <person name="Kamat A."/>
            <person name="Kanga B."/>
            <person name="Kashin S."/>
            <person name="Khazanovich D."/>
            <person name="Kisner P."/>
            <person name="Lance K."/>
            <person name="Lara M."/>
            <person name="Lee W."/>
            <person name="Lennon N."/>
            <person name="Letendre F."/>
            <person name="LeVine R."/>
            <person name="Lipovsky A."/>
            <person name="Liu X."/>
            <person name="Liu J."/>
            <person name="Liu S."/>
            <person name="Lokyitsang T."/>
            <person name="Lokyitsang Y."/>
            <person name="Lubonja R."/>
            <person name="Lui A."/>
            <person name="MacDonald P."/>
            <person name="Magnisalis V."/>
            <person name="Maru K."/>
            <person name="Matthews C."/>
            <person name="McCusker W."/>
            <person name="McDonough S."/>
            <person name="Mehta T."/>
            <person name="Meldrim J."/>
            <person name="Meneus L."/>
            <person name="Mihai O."/>
            <person name="Mihalev A."/>
            <person name="Mihova T."/>
            <person name="Mittelman R."/>
            <person name="Mlenga V."/>
            <person name="Montmayeur A."/>
            <person name="Mulrain L."/>
            <person name="Navidi A."/>
            <person name="Naylor J."/>
            <person name="Negash T."/>
            <person name="Nguyen T."/>
            <person name="Nguyen N."/>
            <person name="Nicol R."/>
            <person name="Norbu C."/>
            <person name="Norbu N."/>
            <person name="Novod N."/>
            <person name="O'Neill B."/>
            <person name="Osman S."/>
            <person name="Markiewicz E."/>
            <person name="Oyono O.L."/>
            <person name="Patti C."/>
            <person name="Phunkhang P."/>
            <person name="Pierre F."/>
            <person name="Priest M."/>
            <person name="Raghuraman S."/>
            <person name="Rege F."/>
            <person name="Reyes R."/>
            <person name="Rise C."/>
            <person name="Rogov P."/>
            <person name="Ross K."/>
            <person name="Ryan E."/>
            <person name="Settipalli S."/>
            <person name="Shea T."/>
            <person name="Sherpa N."/>
            <person name="Shi L."/>
            <person name="Shih D."/>
            <person name="Sparrow T."/>
            <person name="Spaulding J."/>
            <person name="Stalker J."/>
            <person name="Stange-Thomann N."/>
            <person name="Stavropoulos S."/>
            <person name="Stone C."/>
            <person name="Strader C."/>
            <person name="Tesfaye S."/>
            <person name="Thomson T."/>
            <person name="Thoulutsang Y."/>
            <person name="Thoulutsang D."/>
            <person name="Topham K."/>
            <person name="Topping I."/>
            <person name="Tsamla T."/>
            <person name="Vassiliev H."/>
            <person name="Vo A."/>
            <person name="Wangchuk T."/>
            <person name="Wangdi T."/>
            <person name="Weiand M."/>
            <person name="Wilkinson J."/>
            <person name="Wilson A."/>
            <person name="Yadav S."/>
            <person name="Young G."/>
            <person name="Yu Q."/>
            <person name="Zembek L."/>
            <person name="Zhong D."/>
            <person name="Zimmer A."/>
            <person name="Zwirko Z."/>
            <person name="Jaffe D.B."/>
            <person name="Alvarez P."/>
            <person name="Brockman W."/>
            <person name="Butler J."/>
            <person name="Chin C."/>
            <person name="Gnerre S."/>
            <person name="Grabherr M."/>
            <person name="Kleber M."/>
            <person name="Mauceli E."/>
            <person name="MacCallum I."/>
        </authorList>
    </citation>
    <scope>NUCLEOTIDE SEQUENCE [LARGE SCALE GENOMIC DNA]</scope>
    <source>
        <strain evidence="7">Tucson 15010-1051.87</strain>
    </source>
</reference>
<evidence type="ECO:0000256" key="1">
    <source>
        <dbReference type="ARBA" id="ARBA00022723"/>
    </source>
</evidence>
<dbReference type="OrthoDB" id="443682at2759"/>
<sequence length="354" mass="39540">MDVDLGFAEQPDNAAWLSNRYFPSKLGGQPAWLELEALPSTAQLQCKQCHAQKAFLCQLYAAYEDEFNFHRSIYVFVCRNGDCQQVNKAENFTVLRSQLPLKNKFYSEQEPSEHGEPLPAIASLKKLCAACGCLAPHACSRCKEINYCCAAHQRAHWQQHKQHCGGGRLPEVANKPLSAIEFPVYEIVMEREPTSEVSAASEKDEQACLAEYEQLSASGKTGELSDVPEKELDKYFGSASAAEDKAFQKFKQQIAAEPEQIVRYKRQGEPLWIANVADTIEDQLQAMPNCAQCGGPRQFEFQIMPQMLVLLKDETLDWGVLAVYTCARSCQTSGYVEEYLIKQDIVGSAAAELS</sequence>
<keyword evidence="7" id="KW-1185">Reference proteome</keyword>
<dbReference type="FunCoup" id="B4LJV4">
    <property type="interactions" value="2248"/>
</dbReference>
<evidence type="ECO:0000313" key="6">
    <source>
        <dbReference type="EMBL" id="EDW61608.1"/>
    </source>
</evidence>
<dbReference type="PANTHER" id="PTHR12298:SF4">
    <property type="entry name" value="PROGRAMMED CELL DEATH PROTEIN 2"/>
    <property type="match status" value="1"/>
</dbReference>
<evidence type="ECO:0000256" key="4">
    <source>
        <dbReference type="PROSITE-ProRule" id="PRU00134"/>
    </source>
</evidence>
<feature type="domain" description="MYND-type" evidence="5">
    <location>
        <begin position="128"/>
        <end position="164"/>
    </location>
</feature>
<name>B4LJV4_DROVI</name>
<dbReference type="Pfam" id="PF01753">
    <property type="entry name" value="zf-MYND"/>
    <property type="match status" value="1"/>
</dbReference>
<dbReference type="EMBL" id="CH940648">
    <property type="protein sequence ID" value="EDW61608.1"/>
    <property type="molecule type" value="Genomic_DNA"/>
</dbReference>
<dbReference type="PANTHER" id="PTHR12298">
    <property type="entry name" value="PCDC2 PROGRAMMED CELL DEATH PROTEIN 2 -RELATED"/>
    <property type="match status" value="1"/>
</dbReference>
<keyword evidence="1" id="KW-0479">Metal-binding</keyword>
<proteinExistence type="predicted"/>
<keyword evidence="2 4" id="KW-0863">Zinc-finger</keyword>
<dbReference type="Pfam" id="PF04194">
    <property type="entry name" value="PDCD2_C"/>
    <property type="match status" value="1"/>
</dbReference>
<dbReference type="KEGG" id="dvi:6625320"/>
<evidence type="ECO:0000259" key="5">
    <source>
        <dbReference type="PROSITE" id="PS50865"/>
    </source>
</evidence>
<dbReference type="HOGENOM" id="CLU_034893_2_0_1"/>
<dbReference type="InterPro" id="IPR002893">
    <property type="entry name" value="Znf_MYND"/>
</dbReference>
<dbReference type="OMA" id="HQVIRYS"/>
<dbReference type="InterPro" id="IPR007320">
    <property type="entry name" value="PDCD2_C"/>
</dbReference>
<evidence type="ECO:0000256" key="2">
    <source>
        <dbReference type="ARBA" id="ARBA00022771"/>
    </source>
</evidence>
<dbReference type="GO" id="GO:0005634">
    <property type="term" value="C:nucleus"/>
    <property type="evidence" value="ECO:0007669"/>
    <property type="project" value="TreeGrafter"/>
</dbReference>
<organism evidence="6 7">
    <name type="scientific">Drosophila virilis</name>
    <name type="common">Fruit fly</name>
    <dbReference type="NCBI Taxonomy" id="7244"/>
    <lineage>
        <taxon>Eukaryota</taxon>
        <taxon>Metazoa</taxon>
        <taxon>Ecdysozoa</taxon>
        <taxon>Arthropoda</taxon>
        <taxon>Hexapoda</taxon>
        <taxon>Insecta</taxon>
        <taxon>Pterygota</taxon>
        <taxon>Neoptera</taxon>
        <taxon>Endopterygota</taxon>
        <taxon>Diptera</taxon>
        <taxon>Brachycera</taxon>
        <taxon>Muscomorpha</taxon>
        <taxon>Ephydroidea</taxon>
        <taxon>Drosophilidae</taxon>
        <taxon>Drosophila</taxon>
    </lineage>
</organism>
<evidence type="ECO:0000313" key="7">
    <source>
        <dbReference type="Proteomes" id="UP000008792"/>
    </source>
</evidence>
<dbReference type="PROSITE" id="PS50865">
    <property type="entry name" value="ZF_MYND_2"/>
    <property type="match status" value="1"/>
</dbReference>
<gene>
    <name evidence="6" type="primary">Dvir\GJ20214</name>
    <name evidence="6" type="ORF">Dvir_GJ20214</name>
</gene>
<protein>
    <recommendedName>
        <fullName evidence="5">MYND-type domain-containing protein</fullName>
    </recommendedName>
</protein>
<accession>B4LJV4</accession>
<dbReference type="SUPFAM" id="SSF144232">
    <property type="entry name" value="HIT/MYND zinc finger-like"/>
    <property type="match status" value="1"/>
</dbReference>
<dbReference type="Proteomes" id="UP000008792">
    <property type="component" value="Unassembled WGS sequence"/>
</dbReference>
<dbReference type="PhylomeDB" id="B4LJV4"/>
<dbReference type="GO" id="GO:0005737">
    <property type="term" value="C:cytoplasm"/>
    <property type="evidence" value="ECO:0007669"/>
    <property type="project" value="InterPro"/>
</dbReference>
<dbReference type="STRING" id="7244.B4LJV4"/>
<dbReference type="PROSITE" id="PS01360">
    <property type="entry name" value="ZF_MYND_1"/>
    <property type="match status" value="1"/>
</dbReference>
<dbReference type="InParanoid" id="B4LJV4"/>
<dbReference type="AlphaFoldDB" id="B4LJV4"/>